<comment type="caution">
    <text evidence="1">The sequence shown here is derived from an EMBL/GenBank/DDBJ whole genome shotgun (WGS) entry which is preliminary data.</text>
</comment>
<gene>
    <name evidence="1" type="ORF">MLD38_013259</name>
</gene>
<dbReference type="Proteomes" id="UP001057402">
    <property type="component" value="Chromosome 4"/>
</dbReference>
<organism evidence="1 2">
    <name type="scientific">Melastoma candidum</name>
    <dbReference type="NCBI Taxonomy" id="119954"/>
    <lineage>
        <taxon>Eukaryota</taxon>
        <taxon>Viridiplantae</taxon>
        <taxon>Streptophyta</taxon>
        <taxon>Embryophyta</taxon>
        <taxon>Tracheophyta</taxon>
        <taxon>Spermatophyta</taxon>
        <taxon>Magnoliopsida</taxon>
        <taxon>eudicotyledons</taxon>
        <taxon>Gunneridae</taxon>
        <taxon>Pentapetalae</taxon>
        <taxon>rosids</taxon>
        <taxon>malvids</taxon>
        <taxon>Myrtales</taxon>
        <taxon>Melastomataceae</taxon>
        <taxon>Melastomatoideae</taxon>
        <taxon>Melastomateae</taxon>
        <taxon>Melastoma</taxon>
    </lineage>
</organism>
<sequence>MGLLLGPNVNVLGFTPPTLLLFLLCLLLVALSSSAGPPSSAASSPGGICSSAVVSHGYKCQEFDVVTPDGYILKLIRIPEGLALEGSGSAGDARQPVLIQHGVLVDGLSWLLNSPELNLPFILADNGFDVWISNTRGTRFSRRHTSLDPAYQEYWDWSWDELVSHDLPAMFDFVHAQTGSKVDYVGHSLGTLTALVSLSEGGLGDKIRSAALLSPIAYLSHMTTALGLVAARSFLGEITTLFGLAEFDPKGEPVGRFIRVLCAFPGVVCYDLLSAITGQNCCLNTSTTDSFIKNGPQSTSTKNMVHLSQTVRDGVLRMYDYGIPAANVLHYGDFYPPAYNLSNIPWELPMFLSYGAQDALSDVRDVEQLLSKLRFHDPDRLVVQRVEDYGHADFIMAVNAKDVVYNSVVSFFKNQW</sequence>
<keyword evidence="2" id="KW-1185">Reference proteome</keyword>
<reference evidence="2" key="1">
    <citation type="journal article" date="2023" name="Front. Plant Sci.">
        <title>Chromosomal-level genome assembly of Melastoma candidum provides insights into trichome evolution.</title>
        <authorList>
            <person name="Zhong Y."/>
            <person name="Wu W."/>
            <person name="Sun C."/>
            <person name="Zou P."/>
            <person name="Liu Y."/>
            <person name="Dai S."/>
            <person name="Zhou R."/>
        </authorList>
    </citation>
    <scope>NUCLEOTIDE SEQUENCE [LARGE SCALE GENOMIC DNA]</scope>
</reference>
<evidence type="ECO:0000313" key="1">
    <source>
        <dbReference type="EMBL" id="KAI4375380.1"/>
    </source>
</evidence>
<name>A0ACB9R9L8_9MYRT</name>
<evidence type="ECO:0000313" key="2">
    <source>
        <dbReference type="Proteomes" id="UP001057402"/>
    </source>
</evidence>
<protein>
    <submittedName>
        <fullName evidence="1">Uncharacterized protein</fullName>
    </submittedName>
</protein>
<proteinExistence type="predicted"/>
<dbReference type="EMBL" id="CM042883">
    <property type="protein sequence ID" value="KAI4375380.1"/>
    <property type="molecule type" value="Genomic_DNA"/>
</dbReference>
<accession>A0ACB9R9L8</accession>